<proteinExistence type="predicted"/>
<reference evidence="2" key="1">
    <citation type="submission" date="2014-09" db="EMBL/GenBank/DDBJ databases">
        <authorList>
            <person name="Magalhaes I.L.F."/>
            <person name="Oliveira U."/>
            <person name="Santos F.R."/>
            <person name="Vidigal T.H.D.A."/>
            <person name="Brescovit A.D."/>
            <person name="Santos A.J."/>
        </authorList>
    </citation>
    <scope>NUCLEOTIDE SEQUENCE</scope>
    <source>
        <tissue evidence="2">Shoot tissue taken approximately 20 cm above the soil surface</tissue>
    </source>
</reference>
<protein>
    <submittedName>
        <fullName evidence="2">Uncharacterized protein</fullName>
    </submittedName>
</protein>
<evidence type="ECO:0000313" key="2">
    <source>
        <dbReference type="EMBL" id="JAD79428.1"/>
    </source>
</evidence>
<accession>A0A0A9CYC8</accession>
<sequence length="150" mass="16025">MRQHRAPSPAVRHGHPTSSSRLSGPPPAQSRAPQGSPDPGNSCAHPSLASFVAQHAVTVAAVGHPSRPRRGPRFSHGELALCSLPPRARCAVARRFPGHCRPHGRRSPEFHGWPLPPVTCSTKCTNQSLCSLGTLKNVLAVLRCSRPPNQ</sequence>
<name>A0A0A9CYC8_ARUDO</name>
<dbReference type="AlphaFoldDB" id="A0A0A9CYC8"/>
<evidence type="ECO:0000256" key="1">
    <source>
        <dbReference type="SAM" id="MobiDB-lite"/>
    </source>
</evidence>
<organism evidence="2">
    <name type="scientific">Arundo donax</name>
    <name type="common">Giant reed</name>
    <name type="synonym">Donax arundinaceus</name>
    <dbReference type="NCBI Taxonomy" id="35708"/>
    <lineage>
        <taxon>Eukaryota</taxon>
        <taxon>Viridiplantae</taxon>
        <taxon>Streptophyta</taxon>
        <taxon>Embryophyta</taxon>
        <taxon>Tracheophyta</taxon>
        <taxon>Spermatophyta</taxon>
        <taxon>Magnoliopsida</taxon>
        <taxon>Liliopsida</taxon>
        <taxon>Poales</taxon>
        <taxon>Poaceae</taxon>
        <taxon>PACMAD clade</taxon>
        <taxon>Arundinoideae</taxon>
        <taxon>Arundineae</taxon>
        <taxon>Arundo</taxon>
    </lineage>
</organism>
<dbReference type="EMBL" id="GBRH01218467">
    <property type="protein sequence ID" value="JAD79428.1"/>
    <property type="molecule type" value="Transcribed_RNA"/>
</dbReference>
<feature type="region of interest" description="Disordered" evidence="1">
    <location>
        <begin position="1"/>
        <end position="47"/>
    </location>
</feature>
<reference evidence="2" key="2">
    <citation type="journal article" date="2015" name="Data Brief">
        <title>Shoot transcriptome of the giant reed, Arundo donax.</title>
        <authorList>
            <person name="Barrero R.A."/>
            <person name="Guerrero F.D."/>
            <person name="Moolhuijzen P."/>
            <person name="Goolsby J.A."/>
            <person name="Tidwell J."/>
            <person name="Bellgard S.E."/>
            <person name="Bellgard M.I."/>
        </authorList>
    </citation>
    <scope>NUCLEOTIDE SEQUENCE</scope>
    <source>
        <tissue evidence="2">Shoot tissue taken approximately 20 cm above the soil surface</tissue>
    </source>
</reference>